<dbReference type="PANTHER" id="PTHR40660:SF1">
    <property type="entry name" value="5'-PHOSPHATE OXIDASE PUTATIVE DOMAIN-CONTAINING PROTEIN-RELATED"/>
    <property type="match status" value="1"/>
</dbReference>
<dbReference type="SUPFAM" id="SSF50475">
    <property type="entry name" value="FMN-binding split barrel"/>
    <property type="match status" value="1"/>
</dbReference>
<dbReference type="Pfam" id="PF01243">
    <property type="entry name" value="PNPOx_N"/>
    <property type="match status" value="1"/>
</dbReference>
<feature type="domain" description="Pyridoxamine 5'-phosphate oxidase N-terminal" evidence="1">
    <location>
        <begin position="10"/>
        <end position="117"/>
    </location>
</feature>
<name>A0AAE3SLP5_9BACT</name>
<dbReference type="RefSeq" id="WP_301200366.1">
    <property type="nucleotide sequence ID" value="NZ_JAPDPI010000028.1"/>
</dbReference>
<dbReference type="PANTHER" id="PTHR40660">
    <property type="entry name" value="5'-PHOSPHATE OXIDASE PUTATIVE DOMAIN-CONTAINING PROTEIN-RELATED"/>
    <property type="match status" value="1"/>
</dbReference>
<organism evidence="2 3">
    <name type="scientific">Plebeiibacterium marinum</name>
    <dbReference type="NCBI Taxonomy" id="2992111"/>
    <lineage>
        <taxon>Bacteria</taxon>
        <taxon>Pseudomonadati</taxon>
        <taxon>Bacteroidota</taxon>
        <taxon>Bacteroidia</taxon>
        <taxon>Marinilabiliales</taxon>
        <taxon>Marinilabiliaceae</taxon>
        <taxon>Plebeiibacterium</taxon>
    </lineage>
</organism>
<dbReference type="Gene3D" id="2.30.110.10">
    <property type="entry name" value="Electron Transport, Fmn-binding Protein, Chain A"/>
    <property type="match status" value="1"/>
</dbReference>
<gene>
    <name evidence="2" type="ORF">OM074_13750</name>
</gene>
<dbReference type="InterPro" id="IPR012349">
    <property type="entry name" value="Split_barrel_FMN-bd"/>
</dbReference>
<evidence type="ECO:0000259" key="1">
    <source>
        <dbReference type="Pfam" id="PF01243"/>
    </source>
</evidence>
<dbReference type="EMBL" id="JAPDPI010000028">
    <property type="protein sequence ID" value="MCW3806695.1"/>
    <property type="molecule type" value="Genomic_DNA"/>
</dbReference>
<protein>
    <submittedName>
        <fullName evidence="2">Pyridoxamine 5'-phosphate oxidase family protein</fullName>
    </submittedName>
</protein>
<sequence length="125" mass="14007">MITIPELIKKEWSNKQDAIVLTTVSEAGIPNSIYATQAALFNDNKVLIANNKFKKTLESIENSKKVTVLFITKETKSYQLKGSVCYKTEGDEFNDMKKWNRADLPGYGVAVVEVQEIFSGAEKIV</sequence>
<evidence type="ECO:0000313" key="3">
    <source>
        <dbReference type="Proteomes" id="UP001207408"/>
    </source>
</evidence>
<proteinExistence type="predicted"/>
<comment type="caution">
    <text evidence="2">The sequence shown here is derived from an EMBL/GenBank/DDBJ whole genome shotgun (WGS) entry which is preliminary data.</text>
</comment>
<keyword evidence="3" id="KW-1185">Reference proteome</keyword>
<dbReference type="Proteomes" id="UP001207408">
    <property type="component" value="Unassembled WGS sequence"/>
</dbReference>
<dbReference type="AlphaFoldDB" id="A0AAE3SLP5"/>
<evidence type="ECO:0000313" key="2">
    <source>
        <dbReference type="EMBL" id="MCW3806695.1"/>
    </source>
</evidence>
<reference evidence="2" key="1">
    <citation type="submission" date="2022-10" db="EMBL/GenBank/DDBJ databases">
        <authorList>
            <person name="Yu W.X."/>
        </authorList>
    </citation>
    <scope>NUCLEOTIDE SEQUENCE</scope>
    <source>
        <strain evidence="2">D04</strain>
    </source>
</reference>
<accession>A0AAE3SLP5</accession>
<dbReference type="InterPro" id="IPR011576">
    <property type="entry name" value="Pyridox_Oxase_N"/>
</dbReference>